<dbReference type="Proteomes" id="UP001237784">
    <property type="component" value="Unassembled WGS sequence"/>
</dbReference>
<evidence type="ECO:0000313" key="10">
    <source>
        <dbReference type="Proteomes" id="UP000258379"/>
    </source>
</evidence>
<dbReference type="InterPro" id="IPR015168">
    <property type="entry name" value="SsuA/THI5"/>
</dbReference>
<dbReference type="Pfam" id="PF09084">
    <property type="entry name" value="NMT1"/>
    <property type="match status" value="1"/>
</dbReference>
<name>A0A0J8FDV5_GARVA</name>
<evidence type="ECO:0000313" key="9">
    <source>
        <dbReference type="EMBL" id="RFT28454.1"/>
    </source>
</evidence>
<comment type="similarity">
    <text evidence="2">Belongs to the bacterial solute-binding protein SsuA/TauA family.</text>
</comment>
<dbReference type="CDD" id="cd01008">
    <property type="entry name" value="PBP2_NrtA_SsuA_CpmA_like"/>
    <property type="match status" value="1"/>
</dbReference>
<evidence type="ECO:0000313" key="12">
    <source>
        <dbReference type="Proteomes" id="UP001240561"/>
    </source>
</evidence>
<dbReference type="EMBL" id="JASOME010000001">
    <property type="protein sequence ID" value="MDK7063239.1"/>
    <property type="molecule type" value="Genomic_DNA"/>
</dbReference>
<dbReference type="EMBL" id="JASOLZ010000007">
    <property type="protein sequence ID" value="MDK6862128.1"/>
    <property type="molecule type" value="Genomic_DNA"/>
</dbReference>
<dbReference type="PROSITE" id="PS51257">
    <property type="entry name" value="PROKAR_LIPOPROTEIN"/>
    <property type="match status" value="1"/>
</dbReference>
<evidence type="ECO:0000259" key="5">
    <source>
        <dbReference type="Pfam" id="PF09084"/>
    </source>
</evidence>
<dbReference type="EMBL" id="NNRU01000004">
    <property type="protein sequence ID" value="RFT28454.1"/>
    <property type="molecule type" value="Genomic_DNA"/>
</dbReference>
<dbReference type="Gene3D" id="3.40.190.10">
    <property type="entry name" value="Periplasmic binding protein-like II"/>
    <property type="match status" value="2"/>
</dbReference>
<comment type="caution">
    <text evidence="9">The sequence shown here is derived from an EMBL/GenBank/DDBJ whole genome shotgun (WGS) entry which is preliminary data.</text>
</comment>
<feature type="chain" id="PRO_5015041493" evidence="4">
    <location>
        <begin position="28"/>
        <end position="334"/>
    </location>
</feature>
<dbReference type="PANTHER" id="PTHR30024:SF47">
    <property type="entry name" value="TAURINE-BINDING PERIPLASMIC PROTEIN"/>
    <property type="match status" value="1"/>
</dbReference>
<dbReference type="Proteomes" id="UP000258379">
    <property type="component" value="Unassembled WGS sequence"/>
</dbReference>
<accession>A0A0J8FDV5</accession>
<proteinExistence type="inferred from homology"/>
<keyword evidence="3 4" id="KW-0732">Signal</keyword>
<evidence type="ECO:0000256" key="4">
    <source>
        <dbReference type="SAM" id="SignalP"/>
    </source>
</evidence>
<evidence type="ECO:0000313" key="11">
    <source>
        <dbReference type="Proteomes" id="UP001238969"/>
    </source>
</evidence>
<evidence type="ECO:0000313" key="6">
    <source>
        <dbReference type="EMBL" id="MDK6695280.1"/>
    </source>
</evidence>
<dbReference type="RefSeq" id="WP_004111826.1">
    <property type="nucleotide sequence ID" value="NZ_CP033836.1"/>
</dbReference>
<dbReference type="Proteomes" id="UP001238969">
    <property type="component" value="Unassembled WGS sequence"/>
</dbReference>
<dbReference type="SUPFAM" id="SSF53850">
    <property type="entry name" value="Periplasmic binding protein-like II"/>
    <property type="match status" value="1"/>
</dbReference>
<feature type="signal peptide" evidence="4">
    <location>
        <begin position="1"/>
        <end position="27"/>
    </location>
</feature>
<dbReference type="GeneID" id="45576664"/>
<evidence type="ECO:0000313" key="7">
    <source>
        <dbReference type="EMBL" id="MDK6862128.1"/>
    </source>
</evidence>
<reference evidence="11 12" key="2">
    <citation type="submission" date="2023-05" db="EMBL/GenBank/DDBJ databases">
        <title>Cataloging the Phylogenetic Diversity of Human Bladder Bacteria.</title>
        <authorList>
            <person name="Du J."/>
        </authorList>
    </citation>
    <scope>NUCLEOTIDE SEQUENCE</scope>
    <source>
        <strain evidence="8">UMB6789</strain>
        <strain evidence="7 11">UMB6972</strain>
        <strain evidence="6 12">UMB9230</strain>
    </source>
</reference>
<sequence>MANFKIQIASKRSIAAICAFCATIALASCGGAQKPANNSQSSSKDTGIMRVAYLSTANYLTTLKNEKFLQEEFGKAKVTYTGPYTPVDGLTAVMSGSADATTTGTGRFIDLIAEGQPWVAFALEYYNGDSQGIVASAKSGAKTLKDLYGKKVAIIHNGDTGDYMLHRAFDKSGLDVSKVHKVEMSPKNFQAAFTSGQIDAISSFDQNLAAAMTTPGSKLLVNAKKYGNMNVTIHIVSRKFAKKHPELVKKMYNALVREANKSHKEKNVIGNAYKQLGASDTIIKQIEKFDNPTIKPIDKKGLEMMKVQAKEYVKYGLIKQAPTNLDDSVMDCSK</sequence>
<dbReference type="EMBL" id="JASOGJ010000001">
    <property type="protein sequence ID" value="MDK6695280.1"/>
    <property type="molecule type" value="Genomic_DNA"/>
</dbReference>
<evidence type="ECO:0000256" key="3">
    <source>
        <dbReference type="ARBA" id="ARBA00022729"/>
    </source>
</evidence>
<dbReference type="PANTHER" id="PTHR30024">
    <property type="entry name" value="ALIPHATIC SULFONATES-BINDING PROTEIN-RELATED"/>
    <property type="match status" value="1"/>
</dbReference>
<evidence type="ECO:0000256" key="2">
    <source>
        <dbReference type="ARBA" id="ARBA00010742"/>
    </source>
</evidence>
<dbReference type="Proteomes" id="UP001240561">
    <property type="component" value="Unassembled WGS sequence"/>
</dbReference>
<protein>
    <submittedName>
        <fullName evidence="6 9">ABC transporter substrate-binding protein</fullName>
    </submittedName>
</protein>
<reference evidence="9 10" key="1">
    <citation type="submission" date="2017-07" db="EMBL/GenBank/DDBJ databases">
        <title>A comparative genomics approach to explaining the enigmatic role of Gardnerella vaginalis in the vaginal microbiome.</title>
        <authorList>
            <person name="Vancuren S.J."/>
            <person name="Hill J.E."/>
        </authorList>
    </citation>
    <scope>NUCLEOTIDE SEQUENCE [LARGE SCALE GENOMIC DNA]</scope>
    <source>
        <strain evidence="9 10">WP023</strain>
    </source>
</reference>
<organism evidence="9 10">
    <name type="scientific">Gardnerella vaginalis</name>
    <dbReference type="NCBI Taxonomy" id="2702"/>
    <lineage>
        <taxon>Bacteria</taxon>
        <taxon>Bacillati</taxon>
        <taxon>Actinomycetota</taxon>
        <taxon>Actinomycetes</taxon>
        <taxon>Bifidobacteriales</taxon>
        <taxon>Bifidobacteriaceae</taxon>
        <taxon>Gardnerella</taxon>
    </lineage>
</organism>
<dbReference type="GO" id="GO:0042597">
    <property type="term" value="C:periplasmic space"/>
    <property type="evidence" value="ECO:0007669"/>
    <property type="project" value="UniProtKB-SubCell"/>
</dbReference>
<feature type="domain" description="SsuA/THI5-like" evidence="5">
    <location>
        <begin position="78"/>
        <end position="257"/>
    </location>
</feature>
<comment type="subcellular location">
    <subcellularLocation>
        <location evidence="1">Periplasm</location>
    </subcellularLocation>
</comment>
<evidence type="ECO:0000313" key="8">
    <source>
        <dbReference type="EMBL" id="MDK7063239.1"/>
    </source>
</evidence>
<dbReference type="AlphaFoldDB" id="A0A0J8FDV5"/>
<evidence type="ECO:0000256" key="1">
    <source>
        <dbReference type="ARBA" id="ARBA00004418"/>
    </source>
</evidence>
<dbReference type="OMA" id="TFIWDPV"/>
<gene>
    <name evidence="9" type="ORF">CG405_05365</name>
    <name evidence="6" type="ORF">QP177_01670</name>
    <name evidence="7" type="ORF">QP355_05675</name>
    <name evidence="8" type="ORF">QP372_01705</name>
</gene>